<organism evidence="6 7">
    <name type="scientific">Ornithinimicrobium kibberense</name>
    <dbReference type="NCBI Taxonomy" id="282060"/>
    <lineage>
        <taxon>Bacteria</taxon>
        <taxon>Bacillati</taxon>
        <taxon>Actinomycetota</taxon>
        <taxon>Actinomycetes</taxon>
        <taxon>Micrococcales</taxon>
        <taxon>Ornithinimicrobiaceae</taxon>
        <taxon>Ornithinimicrobium</taxon>
    </lineage>
</organism>
<evidence type="ECO:0000256" key="4">
    <source>
        <dbReference type="ARBA" id="ARBA00022842"/>
    </source>
</evidence>
<keyword evidence="1" id="KW-0540">Nuclease</keyword>
<protein>
    <submittedName>
        <fullName evidence="6">Type II toxin-antitoxin system VapC family toxin</fullName>
    </submittedName>
</protein>
<dbReference type="PANTHER" id="PTHR36173">
    <property type="entry name" value="RIBONUCLEASE VAPC16-RELATED"/>
    <property type="match status" value="1"/>
</dbReference>
<gene>
    <name evidence="6" type="ORF">ACFFN0_13945</name>
</gene>
<evidence type="ECO:0000313" key="7">
    <source>
        <dbReference type="Proteomes" id="UP001589613"/>
    </source>
</evidence>
<dbReference type="InterPro" id="IPR041705">
    <property type="entry name" value="PIN_Sll0205"/>
</dbReference>
<comment type="caution">
    <text evidence="6">The sequence shown here is derived from an EMBL/GenBank/DDBJ whole genome shotgun (WGS) entry which is preliminary data.</text>
</comment>
<dbReference type="RefSeq" id="WP_141337948.1">
    <property type="nucleotide sequence ID" value="NZ_JBHMAX010000024.1"/>
</dbReference>
<evidence type="ECO:0000256" key="2">
    <source>
        <dbReference type="ARBA" id="ARBA00022723"/>
    </source>
</evidence>
<dbReference type="PANTHER" id="PTHR36173:SF2">
    <property type="entry name" value="RIBONUCLEASE VAPC16"/>
    <property type="match status" value="1"/>
</dbReference>
<dbReference type="Proteomes" id="UP001589613">
    <property type="component" value="Unassembled WGS sequence"/>
</dbReference>
<dbReference type="InterPro" id="IPR002716">
    <property type="entry name" value="PIN_dom"/>
</dbReference>
<accession>A0ABV5V5Q5</accession>
<dbReference type="CDD" id="cd09872">
    <property type="entry name" value="PIN_Sll0205-like"/>
    <property type="match status" value="1"/>
</dbReference>
<sequence length="133" mass="14100">MSGSAPFLLDTHVVVWAVHEPDRLSTHARALITDVRHELLVSAASAWELATRSRVGKLPGGELLVATFEQQVAALGATLVDITPQDAILAGGFAWSHRDPFDRMLAAQALTRSGVLVTADPALTALAAVPTVW</sequence>
<keyword evidence="3" id="KW-0378">Hydrolase</keyword>
<keyword evidence="4" id="KW-0460">Magnesium</keyword>
<dbReference type="EMBL" id="JBHMAX010000024">
    <property type="protein sequence ID" value="MFB9733148.1"/>
    <property type="molecule type" value="Genomic_DNA"/>
</dbReference>
<evidence type="ECO:0000256" key="3">
    <source>
        <dbReference type="ARBA" id="ARBA00022801"/>
    </source>
</evidence>
<evidence type="ECO:0000256" key="1">
    <source>
        <dbReference type="ARBA" id="ARBA00022722"/>
    </source>
</evidence>
<dbReference type="InterPro" id="IPR029060">
    <property type="entry name" value="PIN-like_dom_sf"/>
</dbReference>
<dbReference type="SUPFAM" id="SSF88723">
    <property type="entry name" value="PIN domain-like"/>
    <property type="match status" value="1"/>
</dbReference>
<dbReference type="Gene3D" id="3.40.50.1010">
    <property type="entry name" value="5'-nuclease"/>
    <property type="match status" value="1"/>
</dbReference>
<keyword evidence="7" id="KW-1185">Reference proteome</keyword>
<dbReference type="InterPro" id="IPR052919">
    <property type="entry name" value="TA_system_RNase"/>
</dbReference>
<evidence type="ECO:0000313" key="6">
    <source>
        <dbReference type="EMBL" id="MFB9733148.1"/>
    </source>
</evidence>
<feature type="domain" description="PIN" evidence="5">
    <location>
        <begin position="8"/>
        <end position="127"/>
    </location>
</feature>
<name>A0ABV5V5Q5_9MICO</name>
<proteinExistence type="predicted"/>
<evidence type="ECO:0000259" key="5">
    <source>
        <dbReference type="Pfam" id="PF01850"/>
    </source>
</evidence>
<reference evidence="6 7" key="1">
    <citation type="submission" date="2024-09" db="EMBL/GenBank/DDBJ databases">
        <authorList>
            <person name="Sun Q."/>
            <person name="Mori K."/>
        </authorList>
    </citation>
    <scope>NUCLEOTIDE SEQUENCE [LARGE SCALE GENOMIC DNA]</scope>
    <source>
        <strain evidence="6 7">JCM 12763</strain>
    </source>
</reference>
<dbReference type="Pfam" id="PF01850">
    <property type="entry name" value="PIN"/>
    <property type="match status" value="1"/>
</dbReference>
<keyword evidence="2" id="KW-0479">Metal-binding</keyword>